<name>Q01PY8_SOLUE</name>
<dbReference type="InterPro" id="IPR010496">
    <property type="entry name" value="AL/BT2_dom"/>
</dbReference>
<feature type="chain" id="PRO_5004162478" description="3-keto-alpha-glucoside-1,2-lyase/3-keto-2-hydroxy-glucal hydratase domain-containing protein" evidence="1">
    <location>
        <begin position="18"/>
        <end position="215"/>
    </location>
</feature>
<evidence type="ECO:0000313" key="3">
    <source>
        <dbReference type="EMBL" id="ABJ88282.1"/>
    </source>
</evidence>
<gene>
    <name evidence="3" type="ordered locus">Acid_7373</name>
</gene>
<dbReference type="GO" id="GO:0016787">
    <property type="term" value="F:hydrolase activity"/>
    <property type="evidence" value="ECO:0007669"/>
    <property type="project" value="InterPro"/>
</dbReference>
<feature type="domain" description="3-keto-alpha-glucoside-1,2-lyase/3-keto-2-hydroxy-glucal hydratase" evidence="2">
    <location>
        <begin position="20"/>
        <end position="213"/>
    </location>
</feature>
<dbReference type="eggNOG" id="COG3507">
    <property type="taxonomic scope" value="Bacteria"/>
</dbReference>
<dbReference type="KEGG" id="sus:Acid_7373"/>
<organism evidence="3">
    <name type="scientific">Solibacter usitatus (strain Ellin6076)</name>
    <dbReference type="NCBI Taxonomy" id="234267"/>
    <lineage>
        <taxon>Bacteria</taxon>
        <taxon>Pseudomonadati</taxon>
        <taxon>Acidobacteriota</taxon>
        <taxon>Terriglobia</taxon>
        <taxon>Bryobacterales</taxon>
        <taxon>Solibacteraceae</taxon>
        <taxon>Candidatus Solibacter</taxon>
    </lineage>
</organism>
<reference evidence="3" key="1">
    <citation type="submission" date="2006-10" db="EMBL/GenBank/DDBJ databases">
        <title>Complete sequence of Solibacter usitatus Ellin6076.</title>
        <authorList>
            <consortium name="US DOE Joint Genome Institute"/>
            <person name="Copeland A."/>
            <person name="Lucas S."/>
            <person name="Lapidus A."/>
            <person name="Barry K."/>
            <person name="Detter J.C."/>
            <person name="Glavina del Rio T."/>
            <person name="Hammon N."/>
            <person name="Israni S."/>
            <person name="Dalin E."/>
            <person name="Tice H."/>
            <person name="Pitluck S."/>
            <person name="Thompson L.S."/>
            <person name="Brettin T."/>
            <person name="Bruce D."/>
            <person name="Han C."/>
            <person name="Tapia R."/>
            <person name="Gilna P."/>
            <person name="Schmutz J."/>
            <person name="Larimer F."/>
            <person name="Land M."/>
            <person name="Hauser L."/>
            <person name="Kyrpides N."/>
            <person name="Mikhailova N."/>
            <person name="Janssen P.H."/>
            <person name="Kuske C.R."/>
            <person name="Richardson P."/>
        </authorList>
    </citation>
    <scope>NUCLEOTIDE SEQUENCE</scope>
    <source>
        <strain evidence="3">Ellin6076</strain>
    </source>
</reference>
<protein>
    <recommendedName>
        <fullName evidence="2">3-keto-alpha-glucoside-1,2-lyase/3-keto-2-hydroxy-glucal hydratase domain-containing protein</fullName>
    </recommendedName>
</protein>
<accession>Q01PY8</accession>
<dbReference type="OrthoDB" id="9798407at2"/>
<dbReference type="AlphaFoldDB" id="Q01PY8"/>
<evidence type="ECO:0000259" key="2">
    <source>
        <dbReference type="Pfam" id="PF06439"/>
    </source>
</evidence>
<dbReference type="STRING" id="234267.Acid_7373"/>
<dbReference type="InParanoid" id="Q01PY8"/>
<dbReference type="HOGENOM" id="CLU_073042_2_1_0"/>
<dbReference type="Gene3D" id="2.60.120.560">
    <property type="entry name" value="Exo-inulinase, domain 1"/>
    <property type="match status" value="1"/>
</dbReference>
<feature type="signal peptide" evidence="1">
    <location>
        <begin position="1"/>
        <end position="17"/>
    </location>
</feature>
<dbReference type="Pfam" id="PF06439">
    <property type="entry name" value="3keto-disac_hyd"/>
    <property type="match status" value="1"/>
</dbReference>
<evidence type="ECO:0000256" key="1">
    <source>
        <dbReference type="SAM" id="SignalP"/>
    </source>
</evidence>
<dbReference type="EMBL" id="CP000473">
    <property type="protein sequence ID" value="ABJ88282.1"/>
    <property type="molecule type" value="Genomic_DNA"/>
</dbReference>
<keyword evidence="1" id="KW-0732">Signal</keyword>
<proteinExistence type="predicted"/>
<sequence length="215" mass="23953" precursor="true">MRKSLIVFMAFAAPVFAAEIKLWNGKNLDGWSRLTRHEGEADHAPGFKIANGLLITDPNAPEDDIWYPKEKIGNATIRVVYKVDSERANSGIFIRIPEPPKSEDDAINKGIEVQIDQGDDDWHCTGVLYSMVKAKARPSKPIGEWNTMEIKMQGPRTIVTVNGVLVTDYDGVTPAPEKVKSYEPDRGRRPDTGFIAVQHHSGKGVVTFKEITLIR</sequence>